<reference evidence="1" key="1">
    <citation type="journal article" date="2011" name="PLoS ONE">
        <title>The Mitochondrial Genomes of the Early Land Plants Treubia lacunosa and Anomodon rugelii: Dynamic and Conservative Evolution.</title>
        <authorList>
            <person name="Liu Y."/>
            <person name="Xue J.Y."/>
            <person name="Wang B."/>
            <person name="Li L."/>
            <person name="Qiu Y.L."/>
        </authorList>
    </citation>
    <scope>NUCLEOTIDE SEQUENCE</scope>
</reference>
<dbReference type="AlphaFoldDB" id="G4Y9S1"/>
<name>G4Y9S1_9MARC</name>
<proteinExistence type="predicted"/>
<accession>G4Y9S1</accession>
<dbReference type="EMBL" id="JF973315">
    <property type="protein sequence ID" value="AEH99717.1"/>
    <property type="molecule type" value="Genomic_DNA"/>
</dbReference>
<gene>
    <name evidence="1" type="primary">ORF131_1</name>
    <name evidence="1" type="ORF">TrlaMp22</name>
</gene>
<sequence>MVFMGLGRFSRSTPTHHSLCWGKAGKRMQKKIFFAFRFITRPPLESLRFTRGGGGGGEAQKRYIMLHLLFAKQTKCGAPERESLKVVNCAHLASRYVYTSPQATLMNHPKLFLSLMSFARRNIFWLGHSIV</sequence>
<evidence type="ECO:0000313" key="1">
    <source>
        <dbReference type="EMBL" id="AEH99717.1"/>
    </source>
</evidence>
<dbReference type="GeneID" id="11272004"/>
<keyword evidence="1" id="KW-0496">Mitochondrion</keyword>
<organism evidence="1">
    <name type="scientific">Treubia lacunosa</name>
    <dbReference type="NCBI Taxonomy" id="93845"/>
    <lineage>
        <taxon>Eukaryota</taxon>
        <taxon>Viridiplantae</taxon>
        <taxon>Streptophyta</taxon>
        <taxon>Embryophyta</taxon>
        <taxon>Marchantiophyta</taxon>
        <taxon>Haplomitriopsida</taxon>
        <taxon>Treubiidae</taxon>
        <taxon>Treubiales</taxon>
        <taxon>Treubiaceae</taxon>
        <taxon>Treubia</taxon>
    </lineage>
</organism>
<protein>
    <submittedName>
        <fullName evidence="1">Uncharacterized protein</fullName>
    </submittedName>
</protein>
<dbReference type="RefSeq" id="YP_004927670.1">
    <property type="nucleotide sequence ID" value="NC_016122.1"/>
</dbReference>
<geneLocation type="mitochondrion" evidence="1"/>